<keyword evidence="3 10" id="KW-0812">Transmembrane</keyword>
<evidence type="ECO:0000256" key="6">
    <source>
        <dbReference type="ARBA" id="ARBA00023027"/>
    </source>
</evidence>
<dbReference type="RefSeq" id="WP_092103179.1">
    <property type="nucleotide sequence ID" value="NZ_FOOT01000005.1"/>
</dbReference>
<comment type="pathway">
    <text evidence="2">Porphyrin-containing compound metabolism; siroheme biosynthesis; sirohydrochlorin from precorrin-2: step 1/1.</text>
</comment>
<dbReference type="InterPro" id="IPR006367">
    <property type="entry name" value="Sirohaem_synthase_N"/>
</dbReference>
<feature type="transmembrane region" description="Helical" evidence="10">
    <location>
        <begin position="428"/>
        <end position="452"/>
    </location>
</feature>
<keyword evidence="13" id="KW-1185">Reference proteome</keyword>
<feature type="transmembrane region" description="Helical" evidence="10">
    <location>
        <begin position="223"/>
        <end position="245"/>
    </location>
</feature>
<keyword evidence="5" id="KW-0560">Oxidoreductase</keyword>
<keyword evidence="7 10" id="KW-0472">Membrane</keyword>
<evidence type="ECO:0000256" key="9">
    <source>
        <dbReference type="ARBA" id="ARBA00047561"/>
    </source>
</evidence>
<dbReference type="STRING" id="1436961.SAMN05421739_10584"/>
<dbReference type="PANTHER" id="PTHR35330">
    <property type="entry name" value="SIROHEME BIOSYNTHESIS PROTEIN MET8"/>
    <property type="match status" value="1"/>
</dbReference>
<dbReference type="InterPro" id="IPR028161">
    <property type="entry name" value="Met8-like"/>
</dbReference>
<name>A0A1I2WKK7_9BACT</name>
<dbReference type="Gene3D" id="3.40.50.720">
    <property type="entry name" value="NAD(P)-binding Rossmann-like Domain"/>
    <property type="match status" value="1"/>
</dbReference>
<evidence type="ECO:0000256" key="3">
    <source>
        <dbReference type="ARBA" id="ARBA00022692"/>
    </source>
</evidence>
<dbReference type="UniPathway" id="UPA00262">
    <property type="reaction ID" value="UER00222"/>
</dbReference>
<dbReference type="GO" id="GO:0004325">
    <property type="term" value="F:ferrochelatase activity"/>
    <property type="evidence" value="ECO:0007669"/>
    <property type="project" value="InterPro"/>
</dbReference>
<dbReference type="EMBL" id="FOOT01000005">
    <property type="protein sequence ID" value="SFH01900.1"/>
    <property type="molecule type" value="Genomic_DNA"/>
</dbReference>
<evidence type="ECO:0000256" key="5">
    <source>
        <dbReference type="ARBA" id="ARBA00023002"/>
    </source>
</evidence>
<dbReference type="NCBIfam" id="TIGR01470">
    <property type="entry name" value="cysG_Nterm"/>
    <property type="match status" value="1"/>
</dbReference>
<dbReference type="Gene3D" id="3.30.160.110">
    <property type="entry name" value="Siroheme synthase, domain 2"/>
    <property type="match status" value="1"/>
</dbReference>
<proteinExistence type="inferred from homology"/>
<organism evidence="12 13">
    <name type="scientific">Pontibacter chinhatensis</name>
    <dbReference type="NCBI Taxonomy" id="1436961"/>
    <lineage>
        <taxon>Bacteria</taxon>
        <taxon>Pseudomonadati</taxon>
        <taxon>Bacteroidota</taxon>
        <taxon>Cytophagia</taxon>
        <taxon>Cytophagales</taxon>
        <taxon>Hymenobacteraceae</taxon>
        <taxon>Pontibacter</taxon>
    </lineage>
</organism>
<dbReference type="Proteomes" id="UP000198724">
    <property type="component" value="Unassembled WGS sequence"/>
</dbReference>
<sequence length="513" mass="55141">MDNLQDSHLPEPVVAQENGEVSNPLFPVFLKLEDLQTLVVGGGAVGLEKLSAILANSPKAQVRLVAPEVHSAIWTLAARHPHVEVVVREFQDEDLTGVDLALIATDDHILNKAIRDLAKSRKILTNVADTPEHCDFYLGSVVQKGSLKLGISTNGKSPTVAKRVKEVLNEAFPDEIDQVLGKLGRIRTQLSGDFTEKVRQLNHLTEGLVNPLPKKRYRYRSTYVLATLTAVIALMVTGHLLFSYIPLQTIGTVAMDIASEVDSGILIFILAGFVAQLIDGALGMAYGVSATTFLLSVGVSPVAASASVHASEIFTSGVSGWMHLKFKNVNSKLFKSIVLPGVLGAILGAYLLYAFEDYLYVIKPIVAAYTMFLGILILRKVLRKKTKKKPVKRLGFLATAGGFLDAIGGGGWGPIVSSTLIAKGRNPMYTIGSVNLAEFFVSVASSATFVAFAGISHWQIILGLILGGAIAAPLGAYLARKLPVKTMMIIVGIVVIIVSLRLMVLALPFDLPW</sequence>
<evidence type="ECO:0000256" key="10">
    <source>
        <dbReference type="RuleBase" id="RU363041"/>
    </source>
</evidence>
<evidence type="ECO:0000256" key="4">
    <source>
        <dbReference type="ARBA" id="ARBA00022989"/>
    </source>
</evidence>
<dbReference type="Pfam" id="PF13241">
    <property type="entry name" value="NAD_binding_7"/>
    <property type="match status" value="1"/>
</dbReference>
<evidence type="ECO:0000256" key="7">
    <source>
        <dbReference type="ARBA" id="ARBA00023136"/>
    </source>
</evidence>
<protein>
    <recommendedName>
        <fullName evidence="10">Probable membrane transporter protein</fullName>
    </recommendedName>
</protein>
<dbReference type="InterPro" id="IPR028281">
    <property type="entry name" value="Sirohaem_synthase_central"/>
</dbReference>
<comment type="subcellular location">
    <subcellularLocation>
        <location evidence="10">Cell membrane</location>
        <topology evidence="10">Multi-pass membrane protein</topology>
    </subcellularLocation>
    <subcellularLocation>
        <location evidence="1">Membrane</location>
        <topology evidence="1">Multi-pass membrane protein</topology>
    </subcellularLocation>
</comment>
<dbReference type="Pfam" id="PF01925">
    <property type="entry name" value="TauE"/>
    <property type="match status" value="1"/>
</dbReference>
<gene>
    <name evidence="12" type="ORF">SAMN05421739_10584</name>
</gene>
<evidence type="ECO:0000313" key="12">
    <source>
        <dbReference type="EMBL" id="SFH01900.1"/>
    </source>
</evidence>
<keyword evidence="6" id="KW-0520">NAD</keyword>
<keyword evidence="10" id="KW-1003">Cell membrane</keyword>
<dbReference type="SUPFAM" id="SSF75615">
    <property type="entry name" value="Siroheme synthase middle domains-like"/>
    <property type="match status" value="1"/>
</dbReference>
<reference evidence="13" key="1">
    <citation type="submission" date="2016-10" db="EMBL/GenBank/DDBJ databases">
        <authorList>
            <person name="Varghese N."/>
            <person name="Submissions S."/>
        </authorList>
    </citation>
    <scope>NUCLEOTIDE SEQUENCE [LARGE SCALE GENOMIC DNA]</scope>
    <source>
        <strain evidence="13">LP51</strain>
    </source>
</reference>
<feature type="transmembrane region" description="Helical" evidence="10">
    <location>
        <begin position="486"/>
        <end position="509"/>
    </location>
</feature>
<accession>A0A1I2WKK7</accession>
<evidence type="ECO:0000256" key="2">
    <source>
        <dbReference type="ARBA" id="ARBA00005010"/>
    </source>
</evidence>
<dbReference type="GO" id="GO:0005886">
    <property type="term" value="C:plasma membrane"/>
    <property type="evidence" value="ECO:0007669"/>
    <property type="project" value="UniProtKB-SubCell"/>
</dbReference>
<comment type="similarity">
    <text evidence="10">Belongs to the 4-toluene sulfonate uptake permease (TSUP) (TC 2.A.102) family.</text>
</comment>
<comment type="catalytic activity">
    <reaction evidence="9">
        <text>precorrin-2 + NAD(+) = sirohydrochlorin + NADH + 2 H(+)</text>
        <dbReference type="Rhea" id="RHEA:15613"/>
        <dbReference type="ChEBI" id="CHEBI:15378"/>
        <dbReference type="ChEBI" id="CHEBI:57540"/>
        <dbReference type="ChEBI" id="CHEBI:57945"/>
        <dbReference type="ChEBI" id="CHEBI:58351"/>
        <dbReference type="ChEBI" id="CHEBI:58827"/>
        <dbReference type="EC" id="1.3.1.76"/>
    </reaction>
</comment>
<feature type="transmembrane region" description="Helical" evidence="10">
    <location>
        <begin position="333"/>
        <end position="352"/>
    </location>
</feature>
<evidence type="ECO:0000259" key="11">
    <source>
        <dbReference type="Pfam" id="PF14824"/>
    </source>
</evidence>
<evidence type="ECO:0000256" key="8">
    <source>
        <dbReference type="ARBA" id="ARBA00023244"/>
    </source>
</evidence>
<dbReference type="SUPFAM" id="SSF51735">
    <property type="entry name" value="NAD(P)-binding Rossmann-fold domains"/>
    <property type="match status" value="1"/>
</dbReference>
<keyword evidence="8" id="KW-0627">Porphyrin biosynthesis</keyword>
<dbReference type="GO" id="GO:0043115">
    <property type="term" value="F:precorrin-2 dehydrogenase activity"/>
    <property type="evidence" value="ECO:0007669"/>
    <property type="project" value="UniProtKB-EC"/>
</dbReference>
<evidence type="ECO:0000313" key="13">
    <source>
        <dbReference type="Proteomes" id="UP000198724"/>
    </source>
</evidence>
<dbReference type="Pfam" id="PF14824">
    <property type="entry name" value="Sirohm_synth_M"/>
    <property type="match status" value="1"/>
</dbReference>
<feature type="transmembrane region" description="Helical" evidence="10">
    <location>
        <begin position="358"/>
        <end position="378"/>
    </location>
</feature>
<dbReference type="InterPro" id="IPR036291">
    <property type="entry name" value="NAD(P)-bd_dom_sf"/>
</dbReference>
<dbReference type="PANTHER" id="PTHR35330:SF1">
    <property type="entry name" value="SIROHEME BIOSYNTHESIS PROTEIN MET8"/>
    <property type="match status" value="1"/>
</dbReference>
<keyword evidence="4 10" id="KW-1133">Transmembrane helix</keyword>
<dbReference type="GO" id="GO:0019354">
    <property type="term" value="P:siroheme biosynthetic process"/>
    <property type="evidence" value="ECO:0007669"/>
    <property type="project" value="UniProtKB-UniPathway"/>
</dbReference>
<dbReference type="InterPro" id="IPR002781">
    <property type="entry name" value="TM_pro_TauE-like"/>
</dbReference>
<dbReference type="OrthoDB" id="45564at2"/>
<feature type="domain" description="Siroheme synthase central" evidence="11">
    <location>
        <begin position="145"/>
        <end position="166"/>
    </location>
</feature>
<feature type="transmembrane region" description="Helical" evidence="10">
    <location>
        <begin position="265"/>
        <end position="286"/>
    </location>
</feature>
<evidence type="ECO:0000256" key="1">
    <source>
        <dbReference type="ARBA" id="ARBA00004141"/>
    </source>
</evidence>
<feature type="transmembrane region" description="Helical" evidence="10">
    <location>
        <begin position="458"/>
        <end position="479"/>
    </location>
</feature>
<dbReference type="AlphaFoldDB" id="A0A1I2WKK7"/>